<dbReference type="RefSeq" id="WP_016209355.1">
    <property type="nucleotide sequence ID" value="NZ_CP012413.1"/>
</dbReference>
<gene>
    <name evidence="5 8" type="primary">ftsA</name>
    <name evidence="8" type="ORF">KU39_3148</name>
    <name evidence="9" type="ORF">Psal009_00021</name>
</gene>
<dbReference type="Pfam" id="PF14450">
    <property type="entry name" value="FtsA"/>
    <property type="match status" value="2"/>
</dbReference>
<dbReference type="OrthoDB" id="9810567at2"/>
<name>A0A095BVN6_PISSA</name>
<dbReference type="Pfam" id="PF02491">
    <property type="entry name" value="SHS2_FTSA"/>
    <property type="match status" value="1"/>
</dbReference>
<dbReference type="STRING" id="1238.AWJ11_15790"/>
<reference evidence="8 10" key="1">
    <citation type="journal article" date="2014" name="Genome Announc.">
        <title>Comparative Genome Analysis of Two Isolates of the Fish Pathogen Piscirickettsia salmonis from Different Hosts Reveals Major Differences in Virulence-Associated Secretion Systems.</title>
        <authorList>
            <person name="Bohle H."/>
            <person name="Henriquez P."/>
            <person name="Grothusen H."/>
            <person name="Navas E."/>
            <person name="Sandoval A."/>
            <person name="Bustamante F."/>
            <person name="Bustos P."/>
            <person name="Mancilla M."/>
        </authorList>
    </citation>
    <scope>NUCLEOTIDE SEQUENCE [LARGE SCALE GENOMIC DNA]</scope>
    <source>
        <strain evidence="10">B1-32597</strain>
        <strain evidence="8">PM32597B1</strain>
    </source>
</reference>
<feature type="domain" description="SHS2" evidence="7">
    <location>
        <begin position="10"/>
        <end position="198"/>
    </location>
</feature>
<evidence type="ECO:0000313" key="11">
    <source>
        <dbReference type="Proteomes" id="UP000422232"/>
    </source>
</evidence>
<dbReference type="PANTHER" id="PTHR32432:SF4">
    <property type="entry name" value="CELL DIVISION PROTEIN FTSA"/>
    <property type="match status" value="1"/>
</dbReference>
<dbReference type="Proteomes" id="UP000029558">
    <property type="component" value="Chromosome"/>
</dbReference>
<dbReference type="SUPFAM" id="SSF53067">
    <property type="entry name" value="Actin-like ATPase domain"/>
    <property type="match status" value="2"/>
</dbReference>
<evidence type="ECO:0000313" key="10">
    <source>
        <dbReference type="Proteomes" id="UP000029558"/>
    </source>
</evidence>
<dbReference type="NCBIfam" id="TIGR01174">
    <property type="entry name" value="ftsA"/>
    <property type="match status" value="1"/>
</dbReference>
<dbReference type="Gene3D" id="3.30.1490.110">
    <property type="match status" value="1"/>
</dbReference>
<dbReference type="InterPro" id="IPR050696">
    <property type="entry name" value="FtsA/MreB"/>
</dbReference>
<evidence type="ECO:0000256" key="5">
    <source>
        <dbReference type="HAMAP-Rule" id="MF_02033"/>
    </source>
</evidence>
<dbReference type="PIRSF" id="PIRSF003101">
    <property type="entry name" value="FtsA"/>
    <property type="match status" value="1"/>
</dbReference>
<reference evidence="9 11" key="3">
    <citation type="submission" date="2019-04" db="EMBL/GenBank/DDBJ databases">
        <title>Complete genome sequencing of Piscirickettsia salmonis strain Psal-009.</title>
        <authorList>
            <person name="Schober I."/>
            <person name="Bunk B."/>
            <person name="Sproer C."/>
            <person name="Carril G.P."/>
            <person name="Riedel T."/>
            <person name="Flores-Herrera P.A."/>
            <person name="Nourdin-Galindo G."/>
            <person name="Marshall S.H."/>
            <person name="Overmann J."/>
        </authorList>
    </citation>
    <scope>NUCLEOTIDE SEQUENCE [LARGE SCALE GENOMIC DNA]</scope>
    <source>
        <strain evidence="9 11">Psal-009</strain>
    </source>
</reference>
<evidence type="ECO:0000256" key="1">
    <source>
        <dbReference type="ARBA" id="ARBA00022475"/>
    </source>
</evidence>
<dbReference type="InterPro" id="IPR020823">
    <property type="entry name" value="Cell_div_FtsA"/>
</dbReference>
<dbReference type="CDD" id="cd24048">
    <property type="entry name" value="ASKHA_NBD_FtsA"/>
    <property type="match status" value="1"/>
</dbReference>
<keyword evidence="1 5" id="KW-1003">Cell membrane</keyword>
<evidence type="ECO:0000313" key="9">
    <source>
        <dbReference type="EMBL" id="QGO04167.1"/>
    </source>
</evidence>
<dbReference type="EMBL" id="CP012508">
    <property type="protein sequence ID" value="ALB24321.1"/>
    <property type="molecule type" value="Genomic_DNA"/>
</dbReference>
<organism evidence="8 10">
    <name type="scientific">Piscirickettsia salmonis</name>
    <dbReference type="NCBI Taxonomy" id="1238"/>
    <lineage>
        <taxon>Bacteria</taxon>
        <taxon>Pseudomonadati</taxon>
        <taxon>Pseudomonadota</taxon>
        <taxon>Gammaproteobacteria</taxon>
        <taxon>Thiotrichales</taxon>
        <taxon>Piscirickettsiaceae</taxon>
        <taxon>Piscirickettsia</taxon>
    </lineage>
</organism>
<dbReference type="EMBL" id="CP038908">
    <property type="protein sequence ID" value="QGO04167.1"/>
    <property type="molecule type" value="Genomic_DNA"/>
</dbReference>
<accession>A0A095BVN6</accession>
<dbReference type="GeneID" id="66739219"/>
<keyword evidence="2 5" id="KW-0132">Cell division</keyword>
<keyword evidence="11" id="KW-1185">Reference proteome</keyword>
<comment type="subcellular location">
    <subcellularLocation>
        <location evidence="5">Cell membrane</location>
        <topology evidence="5">Peripheral membrane protein</topology>
        <orientation evidence="5">Cytoplasmic side</orientation>
    </subcellularLocation>
    <text evidence="5">Localizes to the Z ring in an FtsZ-dependent manner. Targeted to the membrane through a conserved C-terminal amphipathic helix.</text>
</comment>
<evidence type="ECO:0000256" key="3">
    <source>
        <dbReference type="ARBA" id="ARBA00023136"/>
    </source>
</evidence>
<dbReference type="PANTHER" id="PTHR32432">
    <property type="entry name" value="CELL DIVISION PROTEIN FTSA-RELATED"/>
    <property type="match status" value="1"/>
</dbReference>
<reference evidence="8" key="2">
    <citation type="submission" date="2015-08" db="EMBL/GenBank/DDBJ databases">
        <title>Complete genome sequence of Piscirickettsia salmonis strain PM32597B1.</title>
        <authorList>
            <person name="Bohle H."/>
            <person name="Henriquez P."/>
            <person name="Navas E."/>
            <person name="Grothusen H."/>
            <person name="Bustamante F."/>
            <person name="Bustos P."/>
            <person name="Bustos P."/>
            <person name="Mancilla M."/>
        </authorList>
    </citation>
    <scope>NUCLEOTIDE SEQUENCE</scope>
    <source>
        <strain evidence="8">PM32597B1</strain>
    </source>
</reference>
<evidence type="ECO:0000256" key="6">
    <source>
        <dbReference type="PIRNR" id="PIRNR003101"/>
    </source>
</evidence>
<evidence type="ECO:0000256" key="2">
    <source>
        <dbReference type="ARBA" id="ARBA00022618"/>
    </source>
</evidence>
<protein>
    <recommendedName>
        <fullName evidence="5 6">Cell division protein FtsA</fullName>
    </recommendedName>
</protein>
<evidence type="ECO:0000313" key="8">
    <source>
        <dbReference type="EMBL" id="ALB24321.1"/>
    </source>
</evidence>
<keyword evidence="4 5" id="KW-0131">Cell cycle</keyword>
<dbReference type="Proteomes" id="UP000422232">
    <property type="component" value="Chromosome"/>
</dbReference>
<dbReference type="AlphaFoldDB" id="A0A095BVN6"/>
<evidence type="ECO:0000256" key="4">
    <source>
        <dbReference type="ARBA" id="ARBA00023306"/>
    </source>
</evidence>
<keyword evidence="3 5" id="KW-0472">Membrane</keyword>
<dbReference type="HAMAP" id="MF_02033">
    <property type="entry name" value="FtsA"/>
    <property type="match status" value="1"/>
</dbReference>
<dbReference type="GO" id="GO:0032153">
    <property type="term" value="C:cell division site"/>
    <property type="evidence" value="ECO:0007669"/>
    <property type="project" value="UniProtKB-UniRule"/>
</dbReference>
<comment type="similarity">
    <text evidence="5 6">Belongs to the FtsA/MreB family.</text>
</comment>
<dbReference type="InterPro" id="IPR003494">
    <property type="entry name" value="SHS2_FtsA"/>
</dbReference>
<dbReference type="SMART" id="SM00842">
    <property type="entry name" value="FtsA"/>
    <property type="match status" value="1"/>
</dbReference>
<comment type="subunit">
    <text evidence="5">Self-interacts. Interacts with FtsZ.</text>
</comment>
<sequence>MSKRLEKKLVAGLDVGTSKVVAVIAEENLDGQLQIVGIGKHPSRGLKRGVVVNIDATVNAIQHAIEEAELMAGTRIDSVHAGVAGSHVRSRNSTGIVAIRGNEVTEYDVSRVTDSAKAVAIPGDQEILHVVPQGYLIDTQEAVHDPIGMAGVRLESRVHIVTGAVSAIQNVMKCIRQCGVEVSPETVVLEQLASSYAVLSDDEKELGVCLVDIGGGTTDIAVFVDGAIRHTAVIPIAGDQVTNDLAHGLRTPIHFAEQIKIEFGCTGVLEGMPNDLIEVPSVGDRPGKRLSYADLAQYIGPRYEELFNLIHAELCRSGLLDQLTAGIVLTGGTSKIRGAVDLAEQIFEMPVRLGLPQHVQGLADVIRNPIYSTAVGLVLYAAQEQHGSMGYTDIRGQNEKVNIWRRMKSWFQGHF</sequence>
<comment type="function">
    <text evidence="5 6">Cell division protein that is involved in the assembly of the Z ring. May serve as a membrane anchor for the Z ring.</text>
</comment>
<dbReference type="GO" id="GO:0043093">
    <property type="term" value="P:FtsZ-dependent cytokinesis"/>
    <property type="evidence" value="ECO:0007669"/>
    <property type="project" value="UniProtKB-UniRule"/>
</dbReference>
<proteinExistence type="inferred from homology"/>
<dbReference type="InterPro" id="IPR043129">
    <property type="entry name" value="ATPase_NBD"/>
</dbReference>
<evidence type="ECO:0000259" key="7">
    <source>
        <dbReference type="SMART" id="SM00842"/>
    </source>
</evidence>
<dbReference type="Gene3D" id="3.30.420.40">
    <property type="match status" value="2"/>
</dbReference>
<dbReference type="GO" id="GO:0009898">
    <property type="term" value="C:cytoplasmic side of plasma membrane"/>
    <property type="evidence" value="ECO:0007669"/>
    <property type="project" value="UniProtKB-UniRule"/>
</dbReference>